<organism evidence="3 4">
    <name type="scientific">Hevea brasiliensis</name>
    <name type="common">Para rubber tree</name>
    <name type="synonym">Siphonia brasiliensis</name>
    <dbReference type="NCBI Taxonomy" id="3981"/>
    <lineage>
        <taxon>Eukaryota</taxon>
        <taxon>Viridiplantae</taxon>
        <taxon>Streptophyta</taxon>
        <taxon>Embryophyta</taxon>
        <taxon>Tracheophyta</taxon>
        <taxon>Spermatophyta</taxon>
        <taxon>Magnoliopsida</taxon>
        <taxon>eudicotyledons</taxon>
        <taxon>Gunneridae</taxon>
        <taxon>Pentapetalae</taxon>
        <taxon>rosids</taxon>
        <taxon>fabids</taxon>
        <taxon>Malpighiales</taxon>
        <taxon>Euphorbiaceae</taxon>
        <taxon>Crotonoideae</taxon>
        <taxon>Micrandreae</taxon>
        <taxon>Hevea</taxon>
    </lineage>
</organism>
<gene>
    <name evidence="3" type="ORF">P3X46_029120</name>
</gene>
<dbReference type="PANTHER" id="PTHR47186:SF12">
    <property type="entry name" value="NB-ARC DOMAIN-CONTAINING PROTEIN"/>
    <property type="match status" value="1"/>
</dbReference>
<evidence type="ECO:0000313" key="4">
    <source>
        <dbReference type="Proteomes" id="UP001174677"/>
    </source>
</evidence>
<feature type="domain" description="Disease resistance R13L4/SHOC-2-like LRR" evidence="2">
    <location>
        <begin position="5"/>
        <end position="110"/>
    </location>
</feature>
<name>A0ABQ9KR78_HEVBR</name>
<comment type="caution">
    <text evidence="3">The sequence shown here is derived from an EMBL/GenBank/DDBJ whole genome shotgun (WGS) entry which is preliminary data.</text>
</comment>
<keyword evidence="4" id="KW-1185">Reference proteome</keyword>
<proteinExistence type="predicted"/>
<reference evidence="3" key="1">
    <citation type="journal article" date="2023" name="Plant Biotechnol. J.">
        <title>Chromosome-level wild Hevea brasiliensis genome provides new tools for genomic-assisted breeding and valuable loci to elevate rubber yield.</title>
        <authorList>
            <person name="Cheng H."/>
            <person name="Song X."/>
            <person name="Hu Y."/>
            <person name="Wu T."/>
            <person name="Yang Q."/>
            <person name="An Z."/>
            <person name="Feng S."/>
            <person name="Deng Z."/>
            <person name="Wu W."/>
            <person name="Zeng X."/>
            <person name="Tu M."/>
            <person name="Wang X."/>
            <person name="Huang H."/>
        </authorList>
    </citation>
    <scope>NUCLEOTIDE SEQUENCE</scope>
    <source>
        <strain evidence="3">MT/VB/25A 57/8</strain>
    </source>
</reference>
<dbReference type="Proteomes" id="UP001174677">
    <property type="component" value="Chromosome 16"/>
</dbReference>
<keyword evidence="1" id="KW-0677">Repeat</keyword>
<dbReference type="EMBL" id="JARPOI010000016">
    <property type="protein sequence ID" value="KAJ9146906.1"/>
    <property type="molecule type" value="Genomic_DNA"/>
</dbReference>
<evidence type="ECO:0000256" key="1">
    <source>
        <dbReference type="ARBA" id="ARBA00022737"/>
    </source>
</evidence>
<evidence type="ECO:0000313" key="3">
    <source>
        <dbReference type="EMBL" id="KAJ9146906.1"/>
    </source>
</evidence>
<evidence type="ECO:0000259" key="2">
    <source>
        <dbReference type="Pfam" id="PF23598"/>
    </source>
</evidence>
<dbReference type="Gene3D" id="3.80.10.10">
    <property type="entry name" value="Ribonuclease Inhibitor"/>
    <property type="match status" value="1"/>
</dbReference>
<dbReference type="InterPro" id="IPR055414">
    <property type="entry name" value="LRR_R13L4/SHOC2-like"/>
</dbReference>
<dbReference type="SUPFAM" id="SSF52058">
    <property type="entry name" value="L domain-like"/>
    <property type="match status" value="1"/>
</dbReference>
<sequence>MLLQAELKKTKVLLVLNLTGEVEYLPDELGDLVHLRYLGLSRSLIKKLPRTIGNLQNLQTLNADNCSKLFELPIEVLNIKQLRHLLLSHNYQYDGGIRVPRGTGTLVNLHTCYLQPS</sequence>
<accession>A0ABQ9KR78</accession>
<dbReference type="PANTHER" id="PTHR47186">
    <property type="entry name" value="LEUCINE-RICH REPEAT-CONTAINING PROTEIN 57"/>
    <property type="match status" value="1"/>
</dbReference>
<dbReference type="InterPro" id="IPR032675">
    <property type="entry name" value="LRR_dom_sf"/>
</dbReference>
<dbReference type="Pfam" id="PF23598">
    <property type="entry name" value="LRR_14"/>
    <property type="match status" value="1"/>
</dbReference>
<protein>
    <recommendedName>
        <fullName evidence="2">Disease resistance R13L4/SHOC-2-like LRR domain-containing protein</fullName>
    </recommendedName>
</protein>